<protein>
    <submittedName>
        <fullName evidence="5">Transcriptional regulator, AraC family</fullName>
    </submittedName>
</protein>
<name>B4D226_9BACT</name>
<evidence type="ECO:0000256" key="2">
    <source>
        <dbReference type="ARBA" id="ARBA00023125"/>
    </source>
</evidence>
<dbReference type="STRING" id="497964.CfE428DRAFT_3193"/>
<feature type="domain" description="HTH araC/xylS-type" evidence="4">
    <location>
        <begin position="180"/>
        <end position="278"/>
    </location>
</feature>
<dbReference type="GO" id="GO:0003700">
    <property type="term" value="F:DNA-binding transcription factor activity"/>
    <property type="evidence" value="ECO:0007669"/>
    <property type="project" value="InterPro"/>
</dbReference>
<dbReference type="Gene3D" id="2.60.120.280">
    <property type="entry name" value="Regulatory protein AraC"/>
    <property type="match status" value="1"/>
</dbReference>
<keyword evidence="2" id="KW-0238">DNA-binding</keyword>
<keyword evidence="6" id="KW-1185">Reference proteome</keyword>
<dbReference type="InterPro" id="IPR009057">
    <property type="entry name" value="Homeodomain-like_sf"/>
</dbReference>
<dbReference type="Proteomes" id="UP000005824">
    <property type="component" value="Unassembled WGS sequence"/>
</dbReference>
<dbReference type="FunCoup" id="B4D226">
    <property type="interactions" value="81"/>
</dbReference>
<dbReference type="InterPro" id="IPR018060">
    <property type="entry name" value="HTH_AraC"/>
</dbReference>
<dbReference type="Gene3D" id="1.10.10.60">
    <property type="entry name" value="Homeodomain-like"/>
    <property type="match status" value="1"/>
</dbReference>
<dbReference type="InParanoid" id="B4D226"/>
<evidence type="ECO:0000256" key="3">
    <source>
        <dbReference type="ARBA" id="ARBA00023163"/>
    </source>
</evidence>
<dbReference type="PROSITE" id="PS01124">
    <property type="entry name" value="HTH_ARAC_FAMILY_2"/>
    <property type="match status" value="1"/>
</dbReference>
<accession>B4D226</accession>
<dbReference type="EMBL" id="ABVL01000008">
    <property type="protein sequence ID" value="EDY19508.1"/>
    <property type="molecule type" value="Genomic_DNA"/>
</dbReference>
<keyword evidence="3" id="KW-0804">Transcription</keyword>
<dbReference type="SUPFAM" id="SSF51215">
    <property type="entry name" value="Regulatory protein AraC"/>
    <property type="match status" value="1"/>
</dbReference>
<sequence length="280" mass="31807">MPNPPKQLTETHVIGPETIEAKVRAQECPALALHHIAHVGLADAAAPYEMVRMDLSGTYLLSCSAGRGQILLDGRWQTCREGWACLAPPHAMLAFRAVRGERWEFTWVRYQQPPDQKPIISSSSPALARFDPRPLHAAVQGLFSEMQSQTAPAAVSHWVELIHTYVLRFARPWQTDDRLGHLWEHVAARLGEPWSLDRLARHCHLSTEHLRRLCRRELGRSPMHHVIFLRMQYAAKLLATTDDKIETVAGAVGYANPFVFSTTFKKWVGWRPSEYRARKG</sequence>
<dbReference type="InterPro" id="IPR003313">
    <property type="entry name" value="AraC-bd"/>
</dbReference>
<dbReference type="Pfam" id="PF12833">
    <property type="entry name" value="HTH_18"/>
    <property type="match status" value="1"/>
</dbReference>
<evidence type="ECO:0000313" key="6">
    <source>
        <dbReference type="Proteomes" id="UP000005824"/>
    </source>
</evidence>
<dbReference type="GO" id="GO:0043565">
    <property type="term" value="F:sequence-specific DNA binding"/>
    <property type="evidence" value="ECO:0007669"/>
    <property type="project" value="InterPro"/>
</dbReference>
<dbReference type="RefSeq" id="WP_006980518.1">
    <property type="nucleotide sequence ID" value="NZ_ABVL01000008.1"/>
</dbReference>
<dbReference type="PANTHER" id="PTHR43280:SF30">
    <property type="entry name" value="MMSAB OPERON REGULATORY PROTEIN"/>
    <property type="match status" value="1"/>
</dbReference>
<dbReference type="eggNOG" id="COG2207">
    <property type="taxonomic scope" value="Bacteria"/>
</dbReference>
<evidence type="ECO:0000259" key="4">
    <source>
        <dbReference type="PROSITE" id="PS01124"/>
    </source>
</evidence>
<organism evidence="5 6">
    <name type="scientific">Chthoniobacter flavus Ellin428</name>
    <dbReference type="NCBI Taxonomy" id="497964"/>
    <lineage>
        <taxon>Bacteria</taxon>
        <taxon>Pseudomonadati</taxon>
        <taxon>Verrucomicrobiota</taxon>
        <taxon>Spartobacteria</taxon>
        <taxon>Chthoniobacterales</taxon>
        <taxon>Chthoniobacteraceae</taxon>
        <taxon>Chthoniobacter</taxon>
    </lineage>
</organism>
<gene>
    <name evidence="5" type="ORF">CfE428DRAFT_3193</name>
</gene>
<dbReference type="AlphaFoldDB" id="B4D226"/>
<proteinExistence type="predicted"/>
<dbReference type="PANTHER" id="PTHR43280">
    <property type="entry name" value="ARAC-FAMILY TRANSCRIPTIONAL REGULATOR"/>
    <property type="match status" value="1"/>
</dbReference>
<comment type="caution">
    <text evidence="5">The sequence shown here is derived from an EMBL/GenBank/DDBJ whole genome shotgun (WGS) entry which is preliminary data.</text>
</comment>
<dbReference type="SUPFAM" id="SSF46689">
    <property type="entry name" value="Homeodomain-like"/>
    <property type="match status" value="2"/>
</dbReference>
<reference evidence="5 6" key="1">
    <citation type="journal article" date="2011" name="J. Bacteriol.">
        <title>Genome sequence of Chthoniobacter flavus Ellin428, an aerobic heterotrophic soil bacterium.</title>
        <authorList>
            <person name="Kant R."/>
            <person name="van Passel M.W."/>
            <person name="Palva A."/>
            <person name="Lucas S."/>
            <person name="Lapidus A."/>
            <person name="Glavina Del Rio T."/>
            <person name="Dalin E."/>
            <person name="Tice H."/>
            <person name="Bruce D."/>
            <person name="Goodwin L."/>
            <person name="Pitluck S."/>
            <person name="Larimer F.W."/>
            <person name="Land M.L."/>
            <person name="Hauser L."/>
            <person name="Sangwan P."/>
            <person name="de Vos W.M."/>
            <person name="Janssen P.H."/>
            <person name="Smidt H."/>
        </authorList>
    </citation>
    <scope>NUCLEOTIDE SEQUENCE [LARGE SCALE GENOMIC DNA]</scope>
    <source>
        <strain evidence="5 6">Ellin428</strain>
    </source>
</reference>
<dbReference type="SMART" id="SM00342">
    <property type="entry name" value="HTH_ARAC"/>
    <property type="match status" value="1"/>
</dbReference>
<evidence type="ECO:0000313" key="5">
    <source>
        <dbReference type="EMBL" id="EDY19508.1"/>
    </source>
</evidence>
<keyword evidence="1" id="KW-0805">Transcription regulation</keyword>
<evidence type="ECO:0000256" key="1">
    <source>
        <dbReference type="ARBA" id="ARBA00023015"/>
    </source>
</evidence>
<dbReference type="InterPro" id="IPR037923">
    <property type="entry name" value="HTH-like"/>
</dbReference>
<dbReference type="Pfam" id="PF02311">
    <property type="entry name" value="AraC_binding"/>
    <property type="match status" value="1"/>
</dbReference>